<keyword evidence="3" id="KW-1185">Reference proteome</keyword>
<dbReference type="PROSITE" id="PS50010">
    <property type="entry name" value="DH_2"/>
    <property type="match status" value="1"/>
</dbReference>
<protein>
    <recommendedName>
        <fullName evidence="1">DH domain-containing protein</fullName>
    </recommendedName>
</protein>
<name>A0AAW0WQT3_CHEQU</name>
<comment type="caution">
    <text evidence="2">The sequence shown here is derived from an EMBL/GenBank/DDBJ whole genome shotgun (WGS) entry which is preliminary data.</text>
</comment>
<evidence type="ECO:0000259" key="1">
    <source>
        <dbReference type="PROSITE" id="PS50010"/>
    </source>
</evidence>
<evidence type="ECO:0000313" key="3">
    <source>
        <dbReference type="Proteomes" id="UP001445076"/>
    </source>
</evidence>
<dbReference type="InterPro" id="IPR051092">
    <property type="entry name" value="FYVE_RhoGEF_PH"/>
</dbReference>
<evidence type="ECO:0000313" key="2">
    <source>
        <dbReference type="EMBL" id="KAK8730068.1"/>
    </source>
</evidence>
<dbReference type="Proteomes" id="UP001445076">
    <property type="component" value="Unassembled WGS sequence"/>
</dbReference>
<proteinExistence type="predicted"/>
<feature type="domain" description="DH" evidence="1">
    <location>
        <begin position="1"/>
        <end position="49"/>
    </location>
</feature>
<dbReference type="InterPro" id="IPR035899">
    <property type="entry name" value="DBL_dom_sf"/>
</dbReference>
<gene>
    <name evidence="2" type="ORF">OTU49_008440</name>
</gene>
<dbReference type="PANTHER" id="PTHR12673:SF267">
    <property type="entry name" value="PROTEIN CBG10230"/>
    <property type="match status" value="1"/>
</dbReference>
<sequence>MLKPVQRIPQYRLLFEEYLKCLSESSPDYVDTQTALAVVANVAAHANATMKQGNNFMKLLALQDRLSSSSSGDHDSSSSRGPRCELVRPGRYLLKEGELLKLCRREMQPSYQMFSCIRALSPVAQVEHSDSTMNLPWKE</sequence>
<dbReference type="Gene3D" id="1.20.900.10">
    <property type="entry name" value="Dbl homology (DH) domain"/>
    <property type="match status" value="1"/>
</dbReference>
<reference evidence="2" key="2">
    <citation type="submission" date="2024-01" db="EMBL/GenBank/DDBJ databases">
        <authorList>
            <person name="He J."/>
            <person name="Wang M."/>
            <person name="Zheng J."/>
            <person name="Liu Z."/>
        </authorList>
    </citation>
    <scope>NUCLEOTIDE SEQUENCE</scope>
    <source>
        <strain evidence="2">ZL_2023a</strain>
        <tissue evidence="2">Muscle</tissue>
    </source>
</reference>
<accession>A0AAW0WQT3</accession>
<dbReference type="PANTHER" id="PTHR12673">
    <property type="entry name" value="FACIOGENITAL DYSPLASIA PROTEIN"/>
    <property type="match status" value="1"/>
</dbReference>
<dbReference type="InterPro" id="IPR000219">
    <property type="entry name" value="DH_dom"/>
</dbReference>
<dbReference type="AlphaFoldDB" id="A0AAW0WQT3"/>
<dbReference type="GO" id="GO:0005737">
    <property type="term" value="C:cytoplasm"/>
    <property type="evidence" value="ECO:0007669"/>
    <property type="project" value="TreeGrafter"/>
</dbReference>
<reference evidence="2 3" key="1">
    <citation type="journal article" date="2024" name="BMC Genomics">
        <title>Genome assembly of redclaw crayfish (Cherax quadricarinatus) provides insights into its immune adaptation and hypoxia tolerance.</title>
        <authorList>
            <person name="Liu Z."/>
            <person name="Zheng J."/>
            <person name="Li H."/>
            <person name="Fang K."/>
            <person name="Wang S."/>
            <person name="He J."/>
            <person name="Zhou D."/>
            <person name="Weng S."/>
            <person name="Chi M."/>
            <person name="Gu Z."/>
            <person name="He J."/>
            <person name="Li F."/>
            <person name="Wang M."/>
        </authorList>
    </citation>
    <scope>NUCLEOTIDE SEQUENCE [LARGE SCALE GENOMIC DNA]</scope>
    <source>
        <strain evidence="2">ZL_2023a</strain>
    </source>
</reference>
<dbReference type="SUPFAM" id="SSF48065">
    <property type="entry name" value="DBL homology domain (DH-domain)"/>
    <property type="match status" value="1"/>
</dbReference>
<dbReference type="EMBL" id="JARKIK010000066">
    <property type="protein sequence ID" value="KAK8730068.1"/>
    <property type="molecule type" value="Genomic_DNA"/>
</dbReference>
<dbReference type="GO" id="GO:0005085">
    <property type="term" value="F:guanyl-nucleotide exchange factor activity"/>
    <property type="evidence" value="ECO:0007669"/>
    <property type="project" value="InterPro"/>
</dbReference>
<dbReference type="Pfam" id="PF00621">
    <property type="entry name" value="RhoGEF"/>
    <property type="match status" value="1"/>
</dbReference>
<dbReference type="EMBL" id="JARKIK010000066">
    <property type="protein sequence ID" value="KAK8730059.1"/>
    <property type="molecule type" value="Genomic_DNA"/>
</dbReference>
<organism evidence="2 3">
    <name type="scientific">Cherax quadricarinatus</name>
    <name type="common">Australian red claw crayfish</name>
    <dbReference type="NCBI Taxonomy" id="27406"/>
    <lineage>
        <taxon>Eukaryota</taxon>
        <taxon>Metazoa</taxon>
        <taxon>Ecdysozoa</taxon>
        <taxon>Arthropoda</taxon>
        <taxon>Crustacea</taxon>
        <taxon>Multicrustacea</taxon>
        <taxon>Malacostraca</taxon>
        <taxon>Eumalacostraca</taxon>
        <taxon>Eucarida</taxon>
        <taxon>Decapoda</taxon>
        <taxon>Pleocyemata</taxon>
        <taxon>Astacidea</taxon>
        <taxon>Parastacoidea</taxon>
        <taxon>Parastacidae</taxon>
        <taxon>Cherax</taxon>
    </lineage>
</organism>